<comment type="caution">
    <text evidence="1">The sequence shown here is derived from an EMBL/GenBank/DDBJ whole genome shotgun (WGS) entry which is preliminary data.</text>
</comment>
<accession>A0AAD6YIR5</accession>
<protein>
    <submittedName>
        <fullName evidence="1">Uncharacterized protein</fullName>
    </submittedName>
</protein>
<organism evidence="1 2">
    <name type="scientific">Mycena pura</name>
    <dbReference type="NCBI Taxonomy" id="153505"/>
    <lineage>
        <taxon>Eukaryota</taxon>
        <taxon>Fungi</taxon>
        <taxon>Dikarya</taxon>
        <taxon>Basidiomycota</taxon>
        <taxon>Agaricomycotina</taxon>
        <taxon>Agaricomycetes</taxon>
        <taxon>Agaricomycetidae</taxon>
        <taxon>Agaricales</taxon>
        <taxon>Marasmiineae</taxon>
        <taxon>Mycenaceae</taxon>
        <taxon>Mycena</taxon>
    </lineage>
</organism>
<gene>
    <name evidence="1" type="ORF">GGX14DRAFT_295653</name>
</gene>
<dbReference type="EMBL" id="JARJCW010000010">
    <property type="protein sequence ID" value="KAJ7220224.1"/>
    <property type="molecule type" value="Genomic_DNA"/>
</dbReference>
<sequence length="82" mass="9594">ELWLEVFTHLPDYAMLPVSLTDHTFCRLMRPFLFSHFEFHPFALGHGAALLLPSSDKVHQSMERLRFWCSHEIASVVRSCHI</sequence>
<feature type="non-terminal residue" evidence="1">
    <location>
        <position position="82"/>
    </location>
</feature>
<reference evidence="1" key="1">
    <citation type="submission" date="2023-03" db="EMBL/GenBank/DDBJ databases">
        <title>Massive genome expansion in bonnet fungi (Mycena s.s.) driven by repeated elements and novel gene families across ecological guilds.</title>
        <authorList>
            <consortium name="Lawrence Berkeley National Laboratory"/>
            <person name="Harder C.B."/>
            <person name="Miyauchi S."/>
            <person name="Viragh M."/>
            <person name="Kuo A."/>
            <person name="Thoen E."/>
            <person name="Andreopoulos B."/>
            <person name="Lu D."/>
            <person name="Skrede I."/>
            <person name="Drula E."/>
            <person name="Henrissat B."/>
            <person name="Morin E."/>
            <person name="Kohler A."/>
            <person name="Barry K."/>
            <person name="LaButti K."/>
            <person name="Morin E."/>
            <person name="Salamov A."/>
            <person name="Lipzen A."/>
            <person name="Mereny Z."/>
            <person name="Hegedus B."/>
            <person name="Baldrian P."/>
            <person name="Stursova M."/>
            <person name="Weitz H."/>
            <person name="Taylor A."/>
            <person name="Grigoriev I.V."/>
            <person name="Nagy L.G."/>
            <person name="Martin F."/>
            <person name="Kauserud H."/>
        </authorList>
    </citation>
    <scope>NUCLEOTIDE SEQUENCE</scope>
    <source>
        <strain evidence="1">9144</strain>
    </source>
</reference>
<proteinExistence type="predicted"/>
<keyword evidence="2" id="KW-1185">Reference proteome</keyword>
<evidence type="ECO:0000313" key="2">
    <source>
        <dbReference type="Proteomes" id="UP001219525"/>
    </source>
</evidence>
<evidence type="ECO:0000313" key="1">
    <source>
        <dbReference type="EMBL" id="KAJ7220224.1"/>
    </source>
</evidence>
<feature type="non-terminal residue" evidence="1">
    <location>
        <position position="1"/>
    </location>
</feature>
<dbReference type="Proteomes" id="UP001219525">
    <property type="component" value="Unassembled WGS sequence"/>
</dbReference>
<name>A0AAD6YIR5_9AGAR</name>
<dbReference type="AlphaFoldDB" id="A0AAD6YIR5"/>